<keyword evidence="24" id="KW-1185">Reference proteome</keyword>
<keyword evidence="13" id="KW-0239">DNA-directed DNA polymerase</keyword>
<dbReference type="InterPro" id="IPR012309">
    <property type="entry name" value="DNA_ligase_ATP-dep_C"/>
</dbReference>
<dbReference type="InterPro" id="IPR014145">
    <property type="entry name" value="LigD_pol_dom"/>
</dbReference>
<keyword evidence="8" id="KW-0547">Nucleotide-binding</keyword>
<name>A0A9W6JX34_9HYPH</name>
<keyword evidence="5" id="KW-0548">Nucleotidyltransferase</keyword>
<keyword evidence="6" id="KW-0540">Nuclease</keyword>
<evidence type="ECO:0000256" key="9">
    <source>
        <dbReference type="ARBA" id="ARBA00022763"/>
    </source>
</evidence>
<dbReference type="SUPFAM" id="SSF50249">
    <property type="entry name" value="Nucleic acid-binding proteins"/>
    <property type="match status" value="1"/>
</dbReference>
<dbReference type="Proteomes" id="UP001143330">
    <property type="component" value="Unassembled WGS sequence"/>
</dbReference>
<keyword evidence="10" id="KW-0378">Hydrolase</keyword>
<evidence type="ECO:0000256" key="17">
    <source>
        <dbReference type="ARBA" id="ARBA00023211"/>
    </source>
</evidence>
<comment type="cofactor">
    <cofactor evidence="1">
        <name>Mn(2+)</name>
        <dbReference type="ChEBI" id="CHEBI:29035"/>
    </cofactor>
</comment>
<dbReference type="Gene3D" id="3.30.1490.70">
    <property type="match status" value="1"/>
</dbReference>
<evidence type="ECO:0000256" key="16">
    <source>
        <dbReference type="ARBA" id="ARBA00023204"/>
    </source>
</evidence>
<evidence type="ECO:0000256" key="1">
    <source>
        <dbReference type="ARBA" id="ARBA00001936"/>
    </source>
</evidence>
<evidence type="ECO:0000256" key="6">
    <source>
        <dbReference type="ARBA" id="ARBA00022722"/>
    </source>
</evidence>
<dbReference type="GO" id="GO:0005524">
    <property type="term" value="F:ATP binding"/>
    <property type="evidence" value="ECO:0007669"/>
    <property type="project" value="UniProtKB-KW"/>
</dbReference>
<evidence type="ECO:0000256" key="20">
    <source>
        <dbReference type="ARBA" id="ARBA00034003"/>
    </source>
</evidence>
<dbReference type="NCBIfam" id="TIGR02778">
    <property type="entry name" value="ligD_pol"/>
    <property type="match status" value="1"/>
</dbReference>
<keyword evidence="9" id="KW-0227">DNA damage</keyword>
<sequence>MALDTYRRKRNFDATPEPRGRAARRTGHSYLIQKHAARRLHYDLRLELDGVLKSWAVTRGPSLVPGDKRLAVEVEDHPLDYGSFEGTIPKGEYGGGTVLLWDTGTWEPVGDPHKGLKKGHLEFSIDGEKLHGHWHLVRMPRKTGESRDNWLLIKGEDEAARDAGAPDILEERPESVKTGRDLDAIAGEMPGWSSRTGRLKPDPPAAPAQPAPKDGAKTAGNAAVGKTATSRTGRKSAAAVPLPDFVAPALATLVAKAPGGAGWVHEIKFDGYRLEARIDHGEVRLLTRSGLDWTGRFGPELVTALARLPAETALIDGEVVVETGSGASSFSALQQDLSEGRSDRMRFYAFDLLHLDGRDLTAETLIVRKVALQELLAKAGDDGSLPLRFNEHFEEDGATMLRHACRLSLEGLVSKRRDGRYRSGRSKDWLKSKCAERQEFVIGGYVRSSVSAHAIGSLVLGVFEDGRLRHVGRVGTGYSARMAEELFRLLQPLIRDDSAFAERLSAQEKRGVVFVEPSLVAEVEFRGWTGEQHLRHASYRGLRDDKPAAEVVREQAGTGSEPMGGKPMADRPMPASTVTLTHPDRLYWPEDGVTKQGLADYYAQIWRFIAPFVVARPLALLRCPDGITEACFFQKHAWRGINKAIRQVPDPKDKGGEPLLSIRDLDGLIALVQAGTLEIHPWGAPLGGLEKPDMLIFDLDPGDGVGWAQMVAAARAVRDRLEADGLTALVKTSGGKGLHVVTPLAPKAGWPAAKAYAKTLADAMAAEQPEDFVSVATKAKRNGRIFIDYLRNARGATAVAPYSSRARPGAAVSMPVAWEELDRLAGAAQFTIANGPARLAERSADPWEDFRVAAVPLPASKRKP</sequence>
<dbReference type="CDD" id="cd04862">
    <property type="entry name" value="PaeLigD_Pol_like"/>
    <property type="match status" value="1"/>
</dbReference>
<dbReference type="NCBIfam" id="TIGR02776">
    <property type="entry name" value="NHEJ_ligase_prk"/>
    <property type="match status" value="1"/>
</dbReference>
<keyword evidence="16" id="KW-0234">DNA repair</keyword>
<dbReference type="GO" id="GO:0006281">
    <property type="term" value="P:DNA repair"/>
    <property type="evidence" value="ECO:0007669"/>
    <property type="project" value="UniProtKB-KW"/>
</dbReference>
<keyword evidence="3 23" id="KW-0436">Ligase</keyword>
<evidence type="ECO:0000256" key="10">
    <source>
        <dbReference type="ARBA" id="ARBA00022801"/>
    </source>
</evidence>
<evidence type="ECO:0000256" key="15">
    <source>
        <dbReference type="ARBA" id="ARBA00023172"/>
    </source>
</evidence>
<keyword evidence="12" id="KW-0067">ATP-binding</keyword>
<accession>A0A9W6JX34</accession>
<reference evidence="23" key="2">
    <citation type="submission" date="2023-01" db="EMBL/GenBank/DDBJ databases">
        <authorList>
            <person name="Sun Q."/>
            <person name="Evtushenko L."/>
        </authorList>
    </citation>
    <scope>NUCLEOTIDE SEQUENCE</scope>
    <source>
        <strain evidence="23">VKM B-2789</strain>
    </source>
</reference>
<dbReference type="EC" id="6.5.1.1" evidence="2"/>
<feature type="region of interest" description="Disordered" evidence="21">
    <location>
        <begin position="1"/>
        <end position="27"/>
    </location>
</feature>
<dbReference type="Gene3D" id="3.30.470.30">
    <property type="entry name" value="DNA ligase/mRNA capping enzyme"/>
    <property type="match status" value="1"/>
</dbReference>
<dbReference type="CDD" id="cd07906">
    <property type="entry name" value="Adenylation_DNA_ligase_LigD_LigC"/>
    <property type="match status" value="1"/>
</dbReference>
<evidence type="ECO:0000256" key="21">
    <source>
        <dbReference type="SAM" id="MobiDB-lite"/>
    </source>
</evidence>
<dbReference type="Pfam" id="PF04679">
    <property type="entry name" value="DNA_ligase_A_C"/>
    <property type="match status" value="1"/>
</dbReference>
<dbReference type="InterPro" id="IPR014146">
    <property type="entry name" value="LigD_ligase_dom"/>
</dbReference>
<keyword evidence="4" id="KW-0808">Transferase</keyword>
<evidence type="ECO:0000256" key="4">
    <source>
        <dbReference type="ARBA" id="ARBA00022679"/>
    </source>
</evidence>
<dbReference type="GO" id="GO:0004527">
    <property type="term" value="F:exonuclease activity"/>
    <property type="evidence" value="ECO:0007669"/>
    <property type="project" value="UniProtKB-KW"/>
</dbReference>
<evidence type="ECO:0000256" key="7">
    <source>
        <dbReference type="ARBA" id="ARBA00022723"/>
    </source>
</evidence>
<keyword evidence="14" id="KW-0238">DNA-binding</keyword>
<dbReference type="PANTHER" id="PTHR42705">
    <property type="entry name" value="BIFUNCTIONAL NON-HOMOLOGOUS END JOINING PROTEIN LIGD"/>
    <property type="match status" value="1"/>
</dbReference>
<evidence type="ECO:0000256" key="14">
    <source>
        <dbReference type="ARBA" id="ARBA00023125"/>
    </source>
</evidence>
<evidence type="ECO:0000256" key="5">
    <source>
        <dbReference type="ARBA" id="ARBA00022695"/>
    </source>
</evidence>
<keyword evidence="7" id="KW-0479">Metal-binding</keyword>
<evidence type="ECO:0000256" key="3">
    <source>
        <dbReference type="ARBA" id="ARBA00022598"/>
    </source>
</evidence>
<evidence type="ECO:0000259" key="22">
    <source>
        <dbReference type="PROSITE" id="PS50160"/>
    </source>
</evidence>
<gene>
    <name evidence="23" type="ORF">GCM10017653_19790</name>
</gene>
<keyword evidence="18" id="KW-0511">Multifunctional enzyme</keyword>
<evidence type="ECO:0000256" key="8">
    <source>
        <dbReference type="ARBA" id="ARBA00022741"/>
    </source>
</evidence>
<dbReference type="GO" id="GO:0003910">
    <property type="term" value="F:DNA ligase (ATP) activity"/>
    <property type="evidence" value="ECO:0007669"/>
    <property type="project" value="UniProtKB-EC"/>
</dbReference>
<evidence type="ECO:0000256" key="18">
    <source>
        <dbReference type="ARBA" id="ARBA00023268"/>
    </source>
</evidence>
<evidence type="ECO:0000256" key="19">
    <source>
        <dbReference type="ARBA" id="ARBA00029943"/>
    </source>
</evidence>
<dbReference type="GO" id="GO:0003887">
    <property type="term" value="F:DNA-directed DNA polymerase activity"/>
    <property type="evidence" value="ECO:0007669"/>
    <property type="project" value="UniProtKB-KW"/>
</dbReference>
<dbReference type="InterPro" id="IPR033651">
    <property type="entry name" value="PaeLigD_Pol-like"/>
</dbReference>
<dbReference type="SUPFAM" id="SSF56091">
    <property type="entry name" value="DNA ligase/mRNA capping enzyme, catalytic domain"/>
    <property type="match status" value="1"/>
</dbReference>
<dbReference type="Pfam" id="PF13298">
    <property type="entry name" value="LigD_N"/>
    <property type="match status" value="1"/>
</dbReference>
<comment type="caution">
    <text evidence="23">The sequence shown here is derived from an EMBL/GenBank/DDBJ whole genome shotgun (WGS) entry which is preliminary data.</text>
</comment>
<evidence type="ECO:0000313" key="23">
    <source>
        <dbReference type="EMBL" id="GLK83909.1"/>
    </source>
</evidence>
<keyword evidence="11" id="KW-0269">Exonuclease</keyword>
<dbReference type="AlphaFoldDB" id="A0A9W6JX34"/>
<dbReference type="Gene3D" id="3.90.920.10">
    <property type="entry name" value="DNA primase, PRIM domain"/>
    <property type="match status" value="1"/>
</dbReference>
<proteinExistence type="predicted"/>
<protein>
    <recommendedName>
        <fullName evidence="2">DNA ligase (ATP)</fullName>
        <ecNumber evidence="2">6.5.1.1</ecNumber>
    </recommendedName>
    <alternativeName>
        <fullName evidence="19">NHEJ DNA polymerase</fullName>
    </alternativeName>
</protein>
<dbReference type="Pfam" id="PF21686">
    <property type="entry name" value="LigD_Prim-Pol"/>
    <property type="match status" value="1"/>
</dbReference>
<comment type="catalytic activity">
    <reaction evidence="20">
        <text>ATP + (deoxyribonucleotide)n-3'-hydroxyl + 5'-phospho-(deoxyribonucleotide)m = (deoxyribonucleotide)n+m + AMP + diphosphate.</text>
        <dbReference type="EC" id="6.5.1.1"/>
    </reaction>
</comment>
<evidence type="ECO:0000256" key="2">
    <source>
        <dbReference type="ARBA" id="ARBA00012727"/>
    </source>
</evidence>
<dbReference type="Gene3D" id="2.40.50.140">
    <property type="entry name" value="Nucleic acid-binding proteins"/>
    <property type="match status" value="1"/>
</dbReference>
<evidence type="ECO:0000256" key="13">
    <source>
        <dbReference type="ARBA" id="ARBA00022932"/>
    </source>
</evidence>
<dbReference type="NCBIfam" id="NF004628">
    <property type="entry name" value="PRK05972.1"/>
    <property type="match status" value="1"/>
</dbReference>
<evidence type="ECO:0000256" key="11">
    <source>
        <dbReference type="ARBA" id="ARBA00022839"/>
    </source>
</evidence>
<feature type="compositionally biased region" description="Basic and acidic residues" evidence="21">
    <location>
        <begin position="169"/>
        <end position="180"/>
    </location>
</feature>
<dbReference type="GO" id="GO:0003677">
    <property type="term" value="F:DNA binding"/>
    <property type="evidence" value="ECO:0007669"/>
    <property type="project" value="UniProtKB-KW"/>
</dbReference>
<keyword evidence="15" id="KW-0233">DNA recombination</keyword>
<dbReference type="InterPro" id="IPR014144">
    <property type="entry name" value="LigD_PE_domain"/>
</dbReference>
<dbReference type="EMBL" id="BSFM01000011">
    <property type="protein sequence ID" value="GLK83909.1"/>
    <property type="molecule type" value="Genomic_DNA"/>
</dbReference>
<organism evidence="23 24">
    <name type="scientific">Ancylobacter defluvii</name>
    <dbReference type="NCBI Taxonomy" id="1282440"/>
    <lineage>
        <taxon>Bacteria</taxon>
        <taxon>Pseudomonadati</taxon>
        <taxon>Pseudomonadota</taxon>
        <taxon>Alphaproteobacteria</taxon>
        <taxon>Hyphomicrobiales</taxon>
        <taxon>Xanthobacteraceae</taxon>
        <taxon>Ancylobacter</taxon>
    </lineage>
</organism>
<dbReference type="InterPro" id="IPR012310">
    <property type="entry name" value="DNA_ligase_ATP-dep_cent"/>
</dbReference>
<feature type="region of interest" description="Disordered" evidence="21">
    <location>
        <begin position="186"/>
        <end position="237"/>
    </location>
</feature>
<keyword evidence="17" id="KW-0464">Manganese</keyword>
<dbReference type="PROSITE" id="PS50160">
    <property type="entry name" value="DNA_LIGASE_A3"/>
    <property type="match status" value="1"/>
</dbReference>
<dbReference type="GO" id="GO:0046872">
    <property type="term" value="F:metal ion binding"/>
    <property type="evidence" value="ECO:0007669"/>
    <property type="project" value="UniProtKB-KW"/>
</dbReference>
<dbReference type="PANTHER" id="PTHR42705:SF2">
    <property type="entry name" value="BIFUNCTIONAL NON-HOMOLOGOUS END JOINING PROTEIN LIGD"/>
    <property type="match status" value="1"/>
</dbReference>
<reference evidence="23" key="1">
    <citation type="journal article" date="2014" name="Int. J. Syst. Evol. Microbiol.">
        <title>Complete genome sequence of Corynebacterium casei LMG S-19264T (=DSM 44701T), isolated from a smear-ripened cheese.</title>
        <authorList>
            <consortium name="US DOE Joint Genome Institute (JGI-PGF)"/>
            <person name="Walter F."/>
            <person name="Albersmeier A."/>
            <person name="Kalinowski J."/>
            <person name="Ruckert C."/>
        </authorList>
    </citation>
    <scope>NUCLEOTIDE SEQUENCE</scope>
    <source>
        <strain evidence="23">VKM B-2789</strain>
    </source>
</reference>
<feature type="domain" description="ATP-dependent DNA ligase family profile" evidence="22">
    <location>
        <begin position="338"/>
        <end position="482"/>
    </location>
</feature>
<evidence type="ECO:0000313" key="24">
    <source>
        <dbReference type="Proteomes" id="UP001143330"/>
    </source>
</evidence>
<dbReference type="GO" id="GO:0006310">
    <property type="term" value="P:DNA recombination"/>
    <property type="evidence" value="ECO:0007669"/>
    <property type="project" value="UniProtKB-KW"/>
</dbReference>
<dbReference type="Pfam" id="PF01068">
    <property type="entry name" value="DNA_ligase_A_M"/>
    <property type="match status" value="1"/>
</dbReference>
<dbReference type="InterPro" id="IPR014143">
    <property type="entry name" value="NHEJ_ligase_prk"/>
</dbReference>
<dbReference type="NCBIfam" id="TIGR02777">
    <property type="entry name" value="LigD_PE_dom"/>
    <property type="match status" value="1"/>
</dbReference>
<dbReference type="InterPro" id="IPR012340">
    <property type="entry name" value="NA-bd_OB-fold"/>
</dbReference>
<dbReference type="RefSeq" id="WP_213364106.1">
    <property type="nucleotide sequence ID" value="NZ_BSFM01000011.1"/>
</dbReference>
<evidence type="ECO:0000256" key="12">
    <source>
        <dbReference type="ARBA" id="ARBA00022840"/>
    </source>
</evidence>
<dbReference type="InterPro" id="IPR052171">
    <property type="entry name" value="NHEJ_LigD"/>
</dbReference>
<dbReference type="CDD" id="cd07971">
    <property type="entry name" value="OBF_DNA_ligase_LigD"/>
    <property type="match status" value="1"/>
</dbReference>
<feature type="region of interest" description="Disordered" evidence="21">
    <location>
        <begin position="161"/>
        <end position="180"/>
    </location>
</feature>
<dbReference type="NCBIfam" id="TIGR02779">
    <property type="entry name" value="NHEJ_ligase_lig"/>
    <property type="match status" value="1"/>
</dbReference>